<dbReference type="InterPro" id="IPR009057">
    <property type="entry name" value="Homeodomain-like_sf"/>
</dbReference>
<name>A0A285LW61_9NOCA</name>
<evidence type="ECO:0000313" key="5">
    <source>
        <dbReference type="Proteomes" id="UP000219565"/>
    </source>
</evidence>
<evidence type="ECO:0000256" key="1">
    <source>
        <dbReference type="ARBA" id="ARBA00023125"/>
    </source>
</evidence>
<organism evidence="4 5">
    <name type="scientific">Nocardia amikacinitolerans</name>
    <dbReference type="NCBI Taxonomy" id="756689"/>
    <lineage>
        <taxon>Bacteria</taxon>
        <taxon>Bacillati</taxon>
        <taxon>Actinomycetota</taxon>
        <taxon>Actinomycetes</taxon>
        <taxon>Mycobacteriales</taxon>
        <taxon>Nocardiaceae</taxon>
        <taxon>Nocardia</taxon>
    </lineage>
</organism>
<evidence type="ECO:0000256" key="2">
    <source>
        <dbReference type="PROSITE-ProRule" id="PRU00335"/>
    </source>
</evidence>
<accession>A0A285LW61</accession>
<dbReference type="PROSITE" id="PS50977">
    <property type="entry name" value="HTH_TETR_2"/>
    <property type="match status" value="1"/>
</dbReference>
<keyword evidence="5" id="KW-1185">Reference proteome</keyword>
<dbReference type="SUPFAM" id="SSF46689">
    <property type="entry name" value="Homeodomain-like"/>
    <property type="match status" value="1"/>
</dbReference>
<protein>
    <submittedName>
        <fullName evidence="4">Transcriptional regulator, TetR family</fullName>
    </submittedName>
</protein>
<feature type="domain" description="HTH tetR-type" evidence="3">
    <location>
        <begin position="7"/>
        <end position="67"/>
    </location>
</feature>
<sequence length="194" mass="21404">MAHMPTEERSVQIIEATVRVIAEHGVANATTRRITDAAGAPLASLHYCFRDKDGLYLAVFEHLALEATRIFDAIEPAELDITAAHLVRQSVQWVTDHSDYALAQFDLYLWMLRHRPDLAAKSYAVSLRATTEVLRRAAKPSVSAAAIENLASVILSVFDGLVLQWTSHQDRARVAASADSFCAGIPAMCHHTQR</sequence>
<dbReference type="EMBL" id="OBEG01000006">
    <property type="protein sequence ID" value="SNY88377.1"/>
    <property type="molecule type" value="Genomic_DNA"/>
</dbReference>
<dbReference type="PANTHER" id="PTHR30055">
    <property type="entry name" value="HTH-TYPE TRANSCRIPTIONAL REGULATOR RUTR"/>
    <property type="match status" value="1"/>
</dbReference>
<dbReference type="InterPro" id="IPR050109">
    <property type="entry name" value="HTH-type_TetR-like_transc_reg"/>
</dbReference>
<evidence type="ECO:0000259" key="3">
    <source>
        <dbReference type="PROSITE" id="PS50977"/>
    </source>
</evidence>
<proteinExistence type="predicted"/>
<dbReference type="Proteomes" id="UP000219565">
    <property type="component" value="Unassembled WGS sequence"/>
</dbReference>
<dbReference type="Gene3D" id="1.10.357.10">
    <property type="entry name" value="Tetracycline Repressor, domain 2"/>
    <property type="match status" value="1"/>
</dbReference>
<dbReference type="AlphaFoldDB" id="A0A285LW61"/>
<dbReference type="InterPro" id="IPR001647">
    <property type="entry name" value="HTH_TetR"/>
</dbReference>
<dbReference type="GO" id="GO:0003700">
    <property type="term" value="F:DNA-binding transcription factor activity"/>
    <property type="evidence" value="ECO:0007669"/>
    <property type="project" value="TreeGrafter"/>
</dbReference>
<keyword evidence="1 2" id="KW-0238">DNA-binding</keyword>
<reference evidence="4 5" key="1">
    <citation type="submission" date="2017-09" db="EMBL/GenBank/DDBJ databases">
        <authorList>
            <person name="Ehlers B."/>
            <person name="Leendertz F.H."/>
        </authorList>
    </citation>
    <scope>NUCLEOTIDE SEQUENCE [LARGE SCALE GENOMIC DNA]</scope>
    <source>
        <strain evidence="4 5">DSM 45537</strain>
    </source>
</reference>
<gene>
    <name evidence="4" type="ORF">SAMN04244553_5349</name>
</gene>
<feature type="DNA-binding region" description="H-T-H motif" evidence="2">
    <location>
        <begin position="30"/>
        <end position="49"/>
    </location>
</feature>
<dbReference type="PANTHER" id="PTHR30055:SF226">
    <property type="entry name" value="HTH-TYPE TRANSCRIPTIONAL REGULATOR PKSA"/>
    <property type="match status" value="1"/>
</dbReference>
<evidence type="ECO:0000313" key="4">
    <source>
        <dbReference type="EMBL" id="SNY88377.1"/>
    </source>
</evidence>
<dbReference type="Pfam" id="PF00440">
    <property type="entry name" value="TetR_N"/>
    <property type="match status" value="1"/>
</dbReference>
<dbReference type="GO" id="GO:0000976">
    <property type="term" value="F:transcription cis-regulatory region binding"/>
    <property type="evidence" value="ECO:0007669"/>
    <property type="project" value="TreeGrafter"/>
</dbReference>